<evidence type="ECO:0000313" key="1">
    <source>
        <dbReference type="EMBL" id="KAH7279360.1"/>
    </source>
</evidence>
<organism evidence="1 2">
    <name type="scientific">Ceratopteris richardii</name>
    <name type="common">Triangle waterfern</name>
    <dbReference type="NCBI Taxonomy" id="49495"/>
    <lineage>
        <taxon>Eukaryota</taxon>
        <taxon>Viridiplantae</taxon>
        <taxon>Streptophyta</taxon>
        <taxon>Embryophyta</taxon>
        <taxon>Tracheophyta</taxon>
        <taxon>Polypodiopsida</taxon>
        <taxon>Polypodiidae</taxon>
        <taxon>Polypodiales</taxon>
        <taxon>Pteridineae</taxon>
        <taxon>Pteridaceae</taxon>
        <taxon>Parkerioideae</taxon>
        <taxon>Ceratopteris</taxon>
    </lineage>
</organism>
<comment type="caution">
    <text evidence="1">The sequence shown here is derived from an EMBL/GenBank/DDBJ whole genome shotgun (WGS) entry which is preliminary data.</text>
</comment>
<evidence type="ECO:0000313" key="2">
    <source>
        <dbReference type="Proteomes" id="UP000825935"/>
    </source>
</evidence>
<dbReference type="OrthoDB" id="1990800at2759"/>
<protein>
    <submittedName>
        <fullName evidence="1">Uncharacterized protein</fullName>
    </submittedName>
</protein>
<proteinExistence type="predicted"/>
<sequence length="251" mass="27743">MDAHVEHVLDAHDAYIEHGLVDHMDAHMEHTLDDHLNDLDHDVDAHIEHCDDTQLECDHHLDLGVDVMQLAHVEHDHTLGVIEEDCSHDTQCVIEQFSSQGAQLHTSLVERMADLDVDESAVMQSFLDSLMPDVDTDMSGHVGLDDDALDALDTGMADILRLARISHVSSAFGSLMYELLCSRPDIAVAIGAFALGFVSRSMIDIGIERVGALQELHLFLHQSYVSLTLIDMSLDQFEVHGYTLFEAVGVG</sequence>
<dbReference type="Proteomes" id="UP000825935">
    <property type="component" value="Chromosome 37"/>
</dbReference>
<accession>A0A8T2Q6V6</accession>
<keyword evidence="2" id="KW-1185">Reference proteome</keyword>
<dbReference type="EMBL" id="CM035442">
    <property type="protein sequence ID" value="KAH7279360.1"/>
    <property type="molecule type" value="Genomic_DNA"/>
</dbReference>
<name>A0A8T2Q6V6_CERRI</name>
<gene>
    <name evidence="1" type="ORF">KP509_37G016000</name>
</gene>
<reference evidence="1" key="1">
    <citation type="submission" date="2021-08" db="EMBL/GenBank/DDBJ databases">
        <title>WGS assembly of Ceratopteris richardii.</title>
        <authorList>
            <person name="Marchant D.B."/>
            <person name="Chen G."/>
            <person name="Jenkins J."/>
            <person name="Shu S."/>
            <person name="Leebens-Mack J."/>
            <person name="Grimwood J."/>
            <person name="Schmutz J."/>
            <person name="Soltis P."/>
            <person name="Soltis D."/>
            <person name="Chen Z.-H."/>
        </authorList>
    </citation>
    <scope>NUCLEOTIDE SEQUENCE</scope>
    <source>
        <strain evidence="1">Whitten #5841</strain>
        <tissue evidence="1">Leaf</tissue>
    </source>
</reference>
<dbReference type="AlphaFoldDB" id="A0A8T2Q6V6"/>